<name>A0A5J4XAI4_9EUKA</name>
<keyword evidence="1" id="KW-1133">Transmembrane helix</keyword>
<protein>
    <submittedName>
        <fullName evidence="2">Uncharacterized protein</fullName>
    </submittedName>
</protein>
<dbReference type="EMBL" id="SNRW01000020">
    <property type="protein sequence ID" value="KAA6404207.1"/>
    <property type="molecule type" value="Genomic_DNA"/>
</dbReference>
<evidence type="ECO:0000313" key="3">
    <source>
        <dbReference type="Proteomes" id="UP000324800"/>
    </source>
</evidence>
<sequence>MHLMADMLYDMENFMSGIKMSIDRNFVVSFELPRNEAVIEIVIEKKNFALNYQFIKNFAQMKGIEVVLVGVEIHYLELGELILDPLFIFIFIFNGACYGLHGATR</sequence>
<reference evidence="2 3" key="1">
    <citation type="submission" date="2019-03" db="EMBL/GenBank/DDBJ databases">
        <title>Single cell metagenomics reveals metabolic interactions within the superorganism composed of flagellate Streblomastix strix and complex community of Bacteroidetes bacteria on its surface.</title>
        <authorList>
            <person name="Treitli S.C."/>
            <person name="Kolisko M."/>
            <person name="Husnik F."/>
            <person name="Keeling P."/>
            <person name="Hampl V."/>
        </authorList>
    </citation>
    <scope>NUCLEOTIDE SEQUENCE [LARGE SCALE GENOMIC DNA]</scope>
    <source>
        <strain evidence="2">ST1C</strain>
    </source>
</reference>
<keyword evidence="1" id="KW-0812">Transmembrane</keyword>
<proteinExistence type="predicted"/>
<evidence type="ECO:0000313" key="2">
    <source>
        <dbReference type="EMBL" id="KAA6404207.1"/>
    </source>
</evidence>
<organism evidence="2 3">
    <name type="scientific">Streblomastix strix</name>
    <dbReference type="NCBI Taxonomy" id="222440"/>
    <lineage>
        <taxon>Eukaryota</taxon>
        <taxon>Metamonada</taxon>
        <taxon>Preaxostyla</taxon>
        <taxon>Oxymonadida</taxon>
        <taxon>Streblomastigidae</taxon>
        <taxon>Streblomastix</taxon>
    </lineage>
</organism>
<dbReference type="AlphaFoldDB" id="A0A5J4XAI4"/>
<dbReference type="Proteomes" id="UP000324800">
    <property type="component" value="Unassembled WGS sequence"/>
</dbReference>
<keyword evidence="1" id="KW-0472">Membrane</keyword>
<comment type="caution">
    <text evidence="2">The sequence shown here is derived from an EMBL/GenBank/DDBJ whole genome shotgun (WGS) entry which is preliminary data.</text>
</comment>
<evidence type="ECO:0000256" key="1">
    <source>
        <dbReference type="SAM" id="Phobius"/>
    </source>
</evidence>
<gene>
    <name evidence="2" type="ORF">EZS28_000269</name>
</gene>
<feature type="transmembrane region" description="Helical" evidence="1">
    <location>
        <begin position="81"/>
        <end position="100"/>
    </location>
</feature>
<accession>A0A5J4XAI4</accession>